<evidence type="ECO:0000313" key="2">
    <source>
        <dbReference type="EMBL" id="GAA2442498.1"/>
    </source>
</evidence>
<gene>
    <name evidence="2" type="ORF">GCM10010405_27520</name>
</gene>
<proteinExistence type="predicted"/>
<dbReference type="InterPro" id="IPR010982">
    <property type="entry name" value="Lambda_DNA-bd_dom_sf"/>
</dbReference>
<dbReference type="Gene3D" id="1.10.260.40">
    <property type="entry name" value="lambda repressor-like DNA-binding domains"/>
    <property type="match status" value="1"/>
</dbReference>
<dbReference type="Pfam" id="PF19054">
    <property type="entry name" value="DUF5753"/>
    <property type="match status" value="1"/>
</dbReference>
<dbReference type="SMART" id="SM00530">
    <property type="entry name" value="HTH_XRE"/>
    <property type="match status" value="1"/>
</dbReference>
<dbReference type="InterPro" id="IPR043917">
    <property type="entry name" value="DUF5753"/>
</dbReference>
<comment type="caution">
    <text evidence="2">The sequence shown here is derived from an EMBL/GenBank/DDBJ whole genome shotgun (WGS) entry which is preliminary data.</text>
</comment>
<dbReference type="SUPFAM" id="SSF47413">
    <property type="entry name" value="lambda repressor-like DNA-binding domains"/>
    <property type="match status" value="1"/>
</dbReference>
<dbReference type="EMBL" id="BAAASZ010000020">
    <property type="protein sequence ID" value="GAA2442498.1"/>
    <property type="molecule type" value="Genomic_DNA"/>
</dbReference>
<evidence type="ECO:0000259" key="1">
    <source>
        <dbReference type="PROSITE" id="PS50943"/>
    </source>
</evidence>
<dbReference type="CDD" id="cd00093">
    <property type="entry name" value="HTH_XRE"/>
    <property type="match status" value="1"/>
</dbReference>
<dbReference type="PROSITE" id="PS50943">
    <property type="entry name" value="HTH_CROC1"/>
    <property type="match status" value="1"/>
</dbReference>
<organism evidence="2 3">
    <name type="scientific">Streptomyces macrosporus</name>
    <dbReference type="NCBI Taxonomy" id="44032"/>
    <lineage>
        <taxon>Bacteria</taxon>
        <taxon>Bacillati</taxon>
        <taxon>Actinomycetota</taxon>
        <taxon>Actinomycetes</taxon>
        <taxon>Kitasatosporales</taxon>
        <taxon>Streptomycetaceae</taxon>
        <taxon>Streptomyces</taxon>
    </lineage>
</organism>
<dbReference type="Proteomes" id="UP001501638">
    <property type="component" value="Unassembled WGS sequence"/>
</dbReference>
<reference evidence="3" key="1">
    <citation type="journal article" date="2019" name="Int. J. Syst. Evol. Microbiol.">
        <title>The Global Catalogue of Microorganisms (GCM) 10K type strain sequencing project: providing services to taxonomists for standard genome sequencing and annotation.</title>
        <authorList>
            <consortium name="The Broad Institute Genomics Platform"/>
            <consortium name="The Broad Institute Genome Sequencing Center for Infectious Disease"/>
            <person name="Wu L."/>
            <person name="Ma J."/>
        </authorList>
    </citation>
    <scope>NUCLEOTIDE SEQUENCE [LARGE SCALE GENOMIC DNA]</scope>
    <source>
        <strain evidence="3">JCM 6305</strain>
    </source>
</reference>
<protein>
    <recommendedName>
        <fullName evidence="1">HTH cro/C1-type domain-containing protein</fullName>
    </recommendedName>
</protein>
<dbReference type="InterPro" id="IPR001387">
    <property type="entry name" value="Cro/C1-type_HTH"/>
</dbReference>
<feature type="domain" description="HTH cro/C1-type" evidence="1">
    <location>
        <begin position="33"/>
        <end position="67"/>
    </location>
</feature>
<evidence type="ECO:0000313" key="3">
    <source>
        <dbReference type="Proteomes" id="UP001501638"/>
    </source>
</evidence>
<dbReference type="RefSeq" id="WP_344322584.1">
    <property type="nucleotide sequence ID" value="NZ_BAAASZ010000020.1"/>
</dbReference>
<name>A0ABP5X1M4_9ACTN</name>
<keyword evidence="3" id="KW-1185">Reference proteome</keyword>
<accession>A0ABP5X1M4</accession>
<sequence>MGVMVSAAQESYESYDDGELSSDLMRAIGKQPKVLRERAGMAQKELGDALGYSEDLISSVERGRRTPQRGLLEAADELLNAGGVLKAAIDESVLRRKLGGRKVRQGQLGRLVELGRLRNITLQVLPLDCEENPGVDGPFVLLTPKGKQQVTYLEVQGVGQLMADPEEVRILAARHGIIRGQAHTPRESLALMKELLGER</sequence>